<dbReference type="EMBL" id="JH818577">
    <property type="protein sequence ID" value="EKC23814.1"/>
    <property type="molecule type" value="Genomic_DNA"/>
</dbReference>
<evidence type="ECO:0008006" key="2">
    <source>
        <dbReference type="Google" id="ProtNLM"/>
    </source>
</evidence>
<dbReference type="AlphaFoldDB" id="K1PXJ5"/>
<accession>K1PXJ5</accession>
<protein>
    <recommendedName>
        <fullName evidence="2">Multiple epidermal growth factor-like domains 6</fullName>
    </recommendedName>
</protein>
<gene>
    <name evidence="1" type="ORF">CGI_10020194</name>
</gene>
<sequence length="164" mass="18971">MKILFSNEIIEYQHVYQPCMQGFTGDNCSSRCPYPTYGRDCQELCNCSKDMCDVSTGCLSFTTDTQISVRLTDSVKLLNVSDKPMTLSFPPGDNTTMMAKNSTDNENLRSTNNDILLIYIKLFGCIDLVLFCLYCAVFLYDRPLVSRQRLRDYDSREWEYNEFE</sequence>
<dbReference type="HOGENOM" id="CLU_1620618_0_0_1"/>
<reference evidence="1" key="1">
    <citation type="journal article" date="2012" name="Nature">
        <title>The oyster genome reveals stress adaptation and complexity of shell formation.</title>
        <authorList>
            <person name="Zhang G."/>
            <person name="Fang X."/>
            <person name="Guo X."/>
            <person name="Li L."/>
            <person name="Luo R."/>
            <person name="Xu F."/>
            <person name="Yang P."/>
            <person name="Zhang L."/>
            <person name="Wang X."/>
            <person name="Qi H."/>
            <person name="Xiong Z."/>
            <person name="Que H."/>
            <person name="Xie Y."/>
            <person name="Holland P.W."/>
            <person name="Paps J."/>
            <person name="Zhu Y."/>
            <person name="Wu F."/>
            <person name="Chen Y."/>
            <person name="Wang J."/>
            <person name="Peng C."/>
            <person name="Meng J."/>
            <person name="Yang L."/>
            <person name="Liu J."/>
            <person name="Wen B."/>
            <person name="Zhang N."/>
            <person name="Huang Z."/>
            <person name="Zhu Q."/>
            <person name="Feng Y."/>
            <person name="Mount A."/>
            <person name="Hedgecock D."/>
            <person name="Xu Z."/>
            <person name="Liu Y."/>
            <person name="Domazet-Loso T."/>
            <person name="Du Y."/>
            <person name="Sun X."/>
            <person name="Zhang S."/>
            <person name="Liu B."/>
            <person name="Cheng P."/>
            <person name="Jiang X."/>
            <person name="Li J."/>
            <person name="Fan D."/>
            <person name="Wang W."/>
            <person name="Fu W."/>
            <person name="Wang T."/>
            <person name="Wang B."/>
            <person name="Zhang J."/>
            <person name="Peng Z."/>
            <person name="Li Y."/>
            <person name="Li N."/>
            <person name="Wang J."/>
            <person name="Chen M."/>
            <person name="He Y."/>
            <person name="Tan F."/>
            <person name="Song X."/>
            <person name="Zheng Q."/>
            <person name="Huang R."/>
            <person name="Yang H."/>
            <person name="Du X."/>
            <person name="Chen L."/>
            <person name="Yang M."/>
            <person name="Gaffney P.M."/>
            <person name="Wang S."/>
            <person name="Luo L."/>
            <person name="She Z."/>
            <person name="Ming Y."/>
            <person name="Huang W."/>
            <person name="Zhang S."/>
            <person name="Huang B."/>
            <person name="Zhang Y."/>
            <person name="Qu T."/>
            <person name="Ni P."/>
            <person name="Miao G."/>
            <person name="Wang J."/>
            <person name="Wang Q."/>
            <person name="Steinberg C.E."/>
            <person name="Wang H."/>
            <person name="Li N."/>
            <person name="Qian L."/>
            <person name="Zhang G."/>
            <person name="Li Y."/>
            <person name="Yang H."/>
            <person name="Liu X."/>
            <person name="Wang J."/>
            <person name="Yin Y."/>
            <person name="Wang J."/>
        </authorList>
    </citation>
    <scope>NUCLEOTIDE SEQUENCE [LARGE SCALE GENOMIC DNA]</scope>
    <source>
        <strain evidence="1">05x7-T-G4-1.051#20</strain>
    </source>
</reference>
<organism evidence="1">
    <name type="scientific">Magallana gigas</name>
    <name type="common">Pacific oyster</name>
    <name type="synonym">Crassostrea gigas</name>
    <dbReference type="NCBI Taxonomy" id="29159"/>
    <lineage>
        <taxon>Eukaryota</taxon>
        <taxon>Metazoa</taxon>
        <taxon>Spiralia</taxon>
        <taxon>Lophotrochozoa</taxon>
        <taxon>Mollusca</taxon>
        <taxon>Bivalvia</taxon>
        <taxon>Autobranchia</taxon>
        <taxon>Pteriomorphia</taxon>
        <taxon>Ostreida</taxon>
        <taxon>Ostreoidea</taxon>
        <taxon>Ostreidae</taxon>
        <taxon>Magallana</taxon>
    </lineage>
</organism>
<dbReference type="Gene3D" id="2.170.300.10">
    <property type="entry name" value="Tie2 ligand-binding domain superfamily"/>
    <property type="match status" value="1"/>
</dbReference>
<dbReference type="InParanoid" id="K1PXJ5"/>
<name>K1PXJ5_MAGGI</name>
<proteinExistence type="predicted"/>
<evidence type="ECO:0000313" key="1">
    <source>
        <dbReference type="EMBL" id="EKC23814.1"/>
    </source>
</evidence>